<dbReference type="SUPFAM" id="SSF69593">
    <property type="entry name" value="Glycerol-3-phosphate (1)-acyltransferase"/>
    <property type="match status" value="1"/>
</dbReference>
<dbReference type="EMBL" id="FMZX01000005">
    <property type="protein sequence ID" value="SDD16281.1"/>
    <property type="molecule type" value="Genomic_DNA"/>
</dbReference>
<evidence type="ECO:0000256" key="1">
    <source>
        <dbReference type="ARBA" id="ARBA00005189"/>
    </source>
</evidence>
<reference evidence="6 7" key="1">
    <citation type="submission" date="2016-10" db="EMBL/GenBank/DDBJ databases">
        <authorList>
            <person name="de Groot N.N."/>
        </authorList>
    </citation>
    <scope>NUCLEOTIDE SEQUENCE [LARGE SCALE GENOMIC DNA]</scope>
    <source>
        <strain evidence="6 7">CPCC 100156</strain>
    </source>
</reference>
<organism evidence="6 7">
    <name type="scientific">Belnapia rosea</name>
    <dbReference type="NCBI Taxonomy" id="938405"/>
    <lineage>
        <taxon>Bacteria</taxon>
        <taxon>Pseudomonadati</taxon>
        <taxon>Pseudomonadota</taxon>
        <taxon>Alphaproteobacteria</taxon>
        <taxon>Acetobacterales</taxon>
        <taxon>Roseomonadaceae</taxon>
        <taxon>Belnapia</taxon>
    </lineage>
</organism>
<dbReference type="Pfam" id="PF01553">
    <property type="entry name" value="Acyltransferase"/>
    <property type="match status" value="1"/>
</dbReference>
<dbReference type="GO" id="GO:0006654">
    <property type="term" value="P:phosphatidic acid biosynthetic process"/>
    <property type="evidence" value="ECO:0007669"/>
    <property type="project" value="TreeGrafter"/>
</dbReference>
<evidence type="ECO:0000256" key="3">
    <source>
        <dbReference type="ARBA" id="ARBA00023315"/>
    </source>
</evidence>
<dbReference type="AlphaFoldDB" id="A0A1G6SI08"/>
<feature type="domain" description="Phospholipid/glycerol acyltransferase" evidence="5">
    <location>
        <begin position="72"/>
        <end position="186"/>
    </location>
</feature>
<dbReference type="PANTHER" id="PTHR10434">
    <property type="entry name" value="1-ACYL-SN-GLYCEROL-3-PHOSPHATE ACYLTRANSFERASE"/>
    <property type="match status" value="1"/>
</dbReference>
<keyword evidence="2 6" id="KW-0808">Transferase</keyword>
<accession>A0A1G6SI08</accession>
<evidence type="ECO:0000313" key="7">
    <source>
        <dbReference type="Proteomes" id="UP000198925"/>
    </source>
</evidence>
<keyword evidence="4" id="KW-0812">Transmembrane</keyword>
<dbReference type="SMART" id="SM00563">
    <property type="entry name" value="PlsC"/>
    <property type="match status" value="1"/>
</dbReference>
<dbReference type="CDD" id="cd07989">
    <property type="entry name" value="LPLAT_AGPAT-like"/>
    <property type="match status" value="1"/>
</dbReference>
<dbReference type="InterPro" id="IPR002123">
    <property type="entry name" value="Plipid/glycerol_acylTrfase"/>
</dbReference>
<keyword evidence="7" id="KW-1185">Reference proteome</keyword>
<dbReference type="PANTHER" id="PTHR10434:SF40">
    <property type="entry name" value="1-ACYL-SN-GLYCEROL-3-PHOSPHATE ACYLTRANSFERASE"/>
    <property type="match status" value="1"/>
</dbReference>
<protein>
    <submittedName>
        <fullName evidence="6">1-acyl-sn-glycerol-3-phosphate acyltransferase</fullName>
    </submittedName>
</protein>
<evidence type="ECO:0000256" key="2">
    <source>
        <dbReference type="ARBA" id="ARBA00022679"/>
    </source>
</evidence>
<evidence type="ECO:0000256" key="4">
    <source>
        <dbReference type="SAM" id="Phobius"/>
    </source>
</evidence>
<dbReference type="STRING" id="938405.SAMN02927895_02532"/>
<proteinExistence type="predicted"/>
<dbReference type="Proteomes" id="UP000198925">
    <property type="component" value="Unassembled WGS sequence"/>
</dbReference>
<comment type="pathway">
    <text evidence="1">Lipid metabolism.</text>
</comment>
<evidence type="ECO:0000313" key="6">
    <source>
        <dbReference type="EMBL" id="SDD16281.1"/>
    </source>
</evidence>
<keyword evidence="4" id="KW-1133">Transmembrane helix</keyword>
<gene>
    <name evidence="6" type="ORF">SAMN04487779_100529</name>
</gene>
<keyword evidence="4" id="KW-0472">Membrane</keyword>
<feature type="transmembrane region" description="Helical" evidence="4">
    <location>
        <begin position="7"/>
        <end position="29"/>
    </location>
</feature>
<dbReference type="GO" id="GO:0003841">
    <property type="term" value="F:1-acylglycerol-3-phosphate O-acyltransferase activity"/>
    <property type="evidence" value="ECO:0007669"/>
    <property type="project" value="TreeGrafter"/>
</dbReference>
<name>A0A1G6SI08_9PROT</name>
<keyword evidence="3 6" id="KW-0012">Acyltransferase</keyword>
<sequence>MIWLRSVLFNIAFFTSTALVAVLATPVLLAPSHWTMPPIRFWAWLVVQELRFICGIRLQVTGQEHLPQSGPALIAAKHQSALDTIIWLLLVPRCCYVLKQELLRIPFYGFLVAKAGMISVDRAAGGAAMRHLLKAGKEAAAAGRQLVIFPEGTRVAPGQHSPYQPGIAALASATGLPVIPVATDSGMLWGRRAFLKRPGVISVTVLPPLPAGLPRPVLMQQLETVIERETDRLMARGLVDNSVDELVQTAAP</sequence>
<dbReference type="RefSeq" id="WP_090663305.1">
    <property type="nucleotide sequence ID" value="NZ_FMZX01000005.1"/>
</dbReference>
<evidence type="ECO:0000259" key="5">
    <source>
        <dbReference type="SMART" id="SM00563"/>
    </source>
</evidence>